<proteinExistence type="predicted"/>
<reference evidence="3" key="1">
    <citation type="journal article" date="2019" name="Int. J. Syst. Evol. Microbiol.">
        <title>The Global Catalogue of Microorganisms (GCM) 10K type strain sequencing project: providing services to taxonomists for standard genome sequencing and annotation.</title>
        <authorList>
            <consortium name="The Broad Institute Genomics Platform"/>
            <consortium name="The Broad Institute Genome Sequencing Center for Infectious Disease"/>
            <person name="Wu L."/>
            <person name="Ma J."/>
        </authorList>
    </citation>
    <scope>NUCLEOTIDE SEQUENCE [LARGE SCALE GENOMIC DNA]</scope>
    <source>
        <strain evidence="3">CECT 8289</strain>
    </source>
</reference>
<feature type="domain" description="DUF7033" evidence="1">
    <location>
        <begin position="95"/>
        <end position="183"/>
    </location>
</feature>
<dbReference type="InterPro" id="IPR054297">
    <property type="entry name" value="DUF7033"/>
</dbReference>
<dbReference type="Pfam" id="PF23019">
    <property type="entry name" value="DUF7033"/>
    <property type="match status" value="1"/>
</dbReference>
<evidence type="ECO:0000313" key="2">
    <source>
        <dbReference type="EMBL" id="MFC4262779.1"/>
    </source>
</evidence>
<dbReference type="Gene3D" id="3.20.20.370">
    <property type="entry name" value="Glycoside hydrolase/deacetylase"/>
    <property type="match status" value="1"/>
</dbReference>
<keyword evidence="3" id="KW-1185">Reference proteome</keyword>
<evidence type="ECO:0000313" key="3">
    <source>
        <dbReference type="Proteomes" id="UP001595907"/>
    </source>
</evidence>
<comment type="caution">
    <text evidence="2">The sequence shown here is derived from an EMBL/GenBank/DDBJ whole genome shotgun (WGS) entry which is preliminary data.</text>
</comment>
<organism evidence="2 3">
    <name type="scientific">Ferruginibacter yonginensis</name>
    <dbReference type="NCBI Taxonomy" id="1310416"/>
    <lineage>
        <taxon>Bacteria</taxon>
        <taxon>Pseudomonadati</taxon>
        <taxon>Bacteroidota</taxon>
        <taxon>Chitinophagia</taxon>
        <taxon>Chitinophagales</taxon>
        <taxon>Chitinophagaceae</taxon>
        <taxon>Ferruginibacter</taxon>
    </lineage>
</organism>
<dbReference type="Proteomes" id="UP001595907">
    <property type="component" value="Unassembled WGS sequence"/>
</dbReference>
<gene>
    <name evidence="2" type="ORF">ACFOWM_07825</name>
</gene>
<accession>A0ABV8QRR5</accession>
<name>A0ABV8QRR5_9BACT</name>
<dbReference type="EMBL" id="JBHSCZ010000002">
    <property type="protein sequence ID" value="MFC4262779.1"/>
    <property type="molecule type" value="Genomic_DNA"/>
</dbReference>
<sequence>MFLIYSPQITNRVTYIIHYFFEELIGMPCEITTDVATFKNYQGYKVNYSDTPIQGSYHIKPHGLLFEHDIKPQTLNGKGTRESAIIFPTDGENHQFDIFAASFYLITRYEEYLPHTKDLYGRFPHTAAIAYQQNFLDSPVLNVWALDFKLLFRNIDYSIDYPRQVFKFVPTYDIDIAWDYKNKGFIRNVGGFLKKPEWARIKTLFLGKKDPADAYDWLDKVHDNYELNPIYFFLVAQQNSVYDKNILPANKHMQQLIQQHQQKYEIGLHPSWRSYNKLDVVKEEKLTLEQIIGKEVTISRQHYIKFNLPESYRNLTAAGITDDFSMGYGTTNGFRASVASSFYWFDLERNQTTTLRVHPFSFMDANAYYEHHMDASDMYNNMLHYYFECKRLDAQFICIFHNNFLGTNPAFKGWQEFYLRFISHLLP</sequence>
<protein>
    <submittedName>
        <fullName evidence="2">DUF7033 domain-containing protein</fullName>
    </submittedName>
</protein>
<dbReference type="RefSeq" id="WP_379708559.1">
    <property type="nucleotide sequence ID" value="NZ_JBHSCZ010000002.1"/>
</dbReference>
<evidence type="ECO:0000259" key="1">
    <source>
        <dbReference type="Pfam" id="PF23019"/>
    </source>
</evidence>